<organism evidence="9">
    <name type="scientific">Cyprideis torosa</name>
    <dbReference type="NCBI Taxonomy" id="163714"/>
    <lineage>
        <taxon>Eukaryota</taxon>
        <taxon>Metazoa</taxon>
        <taxon>Ecdysozoa</taxon>
        <taxon>Arthropoda</taxon>
        <taxon>Crustacea</taxon>
        <taxon>Oligostraca</taxon>
        <taxon>Ostracoda</taxon>
        <taxon>Podocopa</taxon>
        <taxon>Podocopida</taxon>
        <taxon>Cytherocopina</taxon>
        <taxon>Cytheroidea</taxon>
        <taxon>Cytherideidae</taxon>
        <taxon>Cyprideis</taxon>
    </lineage>
</organism>
<dbReference type="GO" id="GO:0005829">
    <property type="term" value="C:cytosol"/>
    <property type="evidence" value="ECO:0007669"/>
    <property type="project" value="TreeGrafter"/>
</dbReference>
<protein>
    <recommendedName>
        <fullName evidence="8">ETFB lysine methyltransferase</fullName>
    </recommendedName>
    <alternativeName>
        <fullName evidence="7">Protein N-lysine methyltransferase METTL20</fullName>
    </alternativeName>
</protein>
<dbReference type="SUPFAM" id="SSF53335">
    <property type="entry name" value="S-adenosyl-L-methionine-dependent methyltransferases"/>
    <property type="match status" value="1"/>
</dbReference>
<reference evidence="9" key="1">
    <citation type="submission" date="2020-11" db="EMBL/GenBank/DDBJ databases">
        <authorList>
            <person name="Tran Van P."/>
        </authorList>
    </citation>
    <scope>NUCLEOTIDE SEQUENCE</scope>
</reference>
<dbReference type="PANTHER" id="PTHR43648:SF1">
    <property type="entry name" value="ELECTRON TRANSFER FLAVOPROTEIN BETA SUBUNIT LYSINE METHYLTRANSFERASE"/>
    <property type="match status" value="1"/>
</dbReference>
<gene>
    <name evidence="9" type="ORF">CTOB1V02_LOCUS13849</name>
</gene>
<evidence type="ECO:0000313" key="9">
    <source>
        <dbReference type="EMBL" id="CAD7236034.1"/>
    </source>
</evidence>
<evidence type="ECO:0000256" key="3">
    <source>
        <dbReference type="ARBA" id="ARBA00022603"/>
    </source>
</evidence>
<accession>A0A7R8ZTK6</accession>
<dbReference type="GO" id="GO:0032259">
    <property type="term" value="P:methylation"/>
    <property type="evidence" value="ECO:0007669"/>
    <property type="project" value="UniProtKB-KW"/>
</dbReference>
<keyword evidence="5" id="KW-0949">S-adenosyl-L-methionine</keyword>
<evidence type="ECO:0000256" key="1">
    <source>
        <dbReference type="ARBA" id="ARBA00009741"/>
    </source>
</evidence>
<keyword evidence="2" id="KW-0963">Cytoplasm</keyword>
<sequence length="300" mass="33177">MAWLQIHTRLSSSDYSAVETLLEDLGALSLTLMDALDQPIFEPPLGSEPLWNEIKVSALFDADTDPFLIHAALQGLNEVSLHEWRDERLEDDDWERKWMARFKPMQFGSNLWIVPSWHEAPDPDAVNISLDPGLAFGSGTHETTALCLQWLSEQTLNECDVLDFGCGSGILAIAALKLGAKRADGIDIDPQAITASRNNAEKNGIDLDDFSLHLADDLPSEPYDVVVANILSVPLIELSETLATFCRAGGRIALSGILREQATSVSEAYAPWFTMSEPEFRGDWTRLTGTRNDRAAQRSH</sequence>
<dbReference type="Pfam" id="PF06325">
    <property type="entry name" value="PrmA"/>
    <property type="match status" value="1"/>
</dbReference>
<evidence type="ECO:0000256" key="2">
    <source>
        <dbReference type="ARBA" id="ARBA00022490"/>
    </source>
</evidence>
<dbReference type="GO" id="GO:0016279">
    <property type="term" value="F:protein-lysine N-methyltransferase activity"/>
    <property type="evidence" value="ECO:0007669"/>
    <property type="project" value="TreeGrafter"/>
</dbReference>
<dbReference type="InterPro" id="IPR004498">
    <property type="entry name" value="Ribosomal_PrmA_MeTrfase"/>
</dbReference>
<dbReference type="NCBIfam" id="TIGR00406">
    <property type="entry name" value="prmA"/>
    <property type="match status" value="1"/>
</dbReference>
<dbReference type="EMBL" id="OB676176">
    <property type="protein sequence ID" value="CAD7236034.1"/>
    <property type="molecule type" value="Genomic_DNA"/>
</dbReference>
<evidence type="ECO:0000256" key="5">
    <source>
        <dbReference type="ARBA" id="ARBA00022691"/>
    </source>
</evidence>
<comment type="similarity">
    <text evidence="1">Belongs to the methyltransferase superfamily. PrmA family.</text>
</comment>
<evidence type="ECO:0000256" key="7">
    <source>
        <dbReference type="ARBA" id="ARBA00041867"/>
    </source>
</evidence>
<dbReference type="InterPro" id="IPR029063">
    <property type="entry name" value="SAM-dependent_MTases_sf"/>
</dbReference>
<keyword evidence="4" id="KW-0808">Transferase</keyword>
<dbReference type="PANTHER" id="PTHR43648">
    <property type="entry name" value="ELECTRON TRANSFER FLAVOPROTEIN BETA SUBUNIT LYSINE METHYLTRANSFERASE"/>
    <property type="match status" value="1"/>
</dbReference>
<dbReference type="Gene3D" id="3.40.50.150">
    <property type="entry name" value="Vaccinia Virus protein VP39"/>
    <property type="match status" value="1"/>
</dbReference>
<name>A0A7R8ZTK6_9CRUS</name>
<dbReference type="OrthoDB" id="419617at2759"/>
<dbReference type="AlphaFoldDB" id="A0A7R8ZTK6"/>
<dbReference type="PIRSF" id="PIRSF000401">
    <property type="entry name" value="RPL11_MTase"/>
    <property type="match status" value="1"/>
</dbReference>
<proteinExistence type="inferred from homology"/>
<comment type="similarity">
    <text evidence="6">Belongs to the methyltransferase superfamily. ETFBKMT family.</text>
</comment>
<keyword evidence="3" id="KW-0489">Methyltransferase</keyword>
<evidence type="ECO:0000256" key="8">
    <source>
        <dbReference type="ARBA" id="ARBA00042266"/>
    </source>
</evidence>
<evidence type="ECO:0000256" key="6">
    <source>
        <dbReference type="ARBA" id="ARBA00037932"/>
    </source>
</evidence>
<dbReference type="CDD" id="cd02440">
    <property type="entry name" value="AdoMet_MTases"/>
    <property type="match status" value="1"/>
</dbReference>
<evidence type="ECO:0000256" key="4">
    <source>
        <dbReference type="ARBA" id="ARBA00022679"/>
    </source>
</evidence>
<dbReference type="InterPro" id="IPR050078">
    <property type="entry name" value="Ribosomal_L11_MeTrfase_PrmA"/>
</dbReference>
<dbReference type="HAMAP" id="MF_00735">
    <property type="entry name" value="Methyltr_PrmA"/>
    <property type="match status" value="1"/>
</dbReference>